<evidence type="ECO:0008006" key="3">
    <source>
        <dbReference type="Google" id="ProtNLM"/>
    </source>
</evidence>
<dbReference type="Pfam" id="PF06338">
    <property type="entry name" value="ComK"/>
    <property type="match status" value="1"/>
</dbReference>
<dbReference type="Proteomes" id="UP000761411">
    <property type="component" value="Unassembled WGS sequence"/>
</dbReference>
<dbReference type="GO" id="GO:0030420">
    <property type="term" value="P:establishment of competence for transformation"/>
    <property type="evidence" value="ECO:0007669"/>
    <property type="project" value="InterPro"/>
</dbReference>
<reference evidence="1 2" key="1">
    <citation type="journal article" date="2021" name="Microorganisms">
        <title>Bacterial Dimethylsulfoniopropionate Biosynthesis in the East China Sea.</title>
        <authorList>
            <person name="Liu J."/>
            <person name="Zhang Y."/>
            <person name="Liu J."/>
            <person name="Zhong H."/>
            <person name="Williams B.T."/>
            <person name="Zheng Y."/>
            <person name="Curson A.R.J."/>
            <person name="Sun C."/>
            <person name="Sun H."/>
            <person name="Song D."/>
            <person name="Wagner Mackenzie B."/>
            <person name="Bermejo Martinez A."/>
            <person name="Todd J.D."/>
            <person name="Zhang X.H."/>
        </authorList>
    </citation>
    <scope>NUCLEOTIDE SEQUENCE [LARGE SCALE GENOMIC DNA]</scope>
    <source>
        <strain evidence="1 2">ESS08</strain>
    </source>
</reference>
<name>A0A944CNI2_9BACI</name>
<dbReference type="AlphaFoldDB" id="A0A944CNI2"/>
<comment type="caution">
    <text evidence="1">The sequence shown here is derived from an EMBL/GenBank/DDBJ whole genome shotgun (WGS) entry which is preliminary data.</text>
</comment>
<evidence type="ECO:0000313" key="2">
    <source>
        <dbReference type="Proteomes" id="UP000761411"/>
    </source>
</evidence>
<organism evidence="1 2">
    <name type="scientific">Mesobacillus boroniphilus</name>
    <dbReference type="NCBI Taxonomy" id="308892"/>
    <lineage>
        <taxon>Bacteria</taxon>
        <taxon>Bacillati</taxon>
        <taxon>Bacillota</taxon>
        <taxon>Bacilli</taxon>
        <taxon>Bacillales</taxon>
        <taxon>Bacillaceae</taxon>
        <taxon>Mesobacillus</taxon>
    </lineage>
</organism>
<accession>A0A944CNI2</accession>
<keyword evidence="2" id="KW-1185">Reference proteome</keyword>
<evidence type="ECO:0000313" key="1">
    <source>
        <dbReference type="EMBL" id="MBS8265727.1"/>
    </source>
</evidence>
<gene>
    <name evidence="1" type="ORF">DYI25_14970</name>
</gene>
<dbReference type="EMBL" id="QTKX01000002">
    <property type="protein sequence ID" value="MBS8265727.1"/>
    <property type="molecule type" value="Genomic_DNA"/>
</dbReference>
<protein>
    <recommendedName>
        <fullName evidence="3">Competence protein</fullName>
    </recommendedName>
</protein>
<proteinExistence type="predicted"/>
<dbReference type="InterPro" id="IPR010461">
    <property type="entry name" value="ComK"/>
</dbReference>
<sequence>MNRSGKLKTLQEYLINEKTVLLTGEYDDFGKLCTRVIEGSDTFLVALKPMQVINNTLQLLGSNFHSVRETSKQILGDVHMCPIKVNCNLGIWLFPTKSHNNEFCVWFSLMHVKKTKPLGIRRTEVYLSYHHTFIIEMKESSFNHKRQKAEDLREAMLKNTQSPLTFYLEPRKGFCICEDEGRNPYKIK</sequence>